<protein>
    <recommendedName>
        <fullName evidence="3">Glycosyl transferase family 1 domain-containing protein</fullName>
    </recommendedName>
</protein>
<dbReference type="EMBL" id="CADILN010000005">
    <property type="protein sequence ID" value="CAB4050502.1"/>
    <property type="molecule type" value="Genomic_DNA"/>
</dbReference>
<dbReference type="GeneID" id="27795922"/>
<reference evidence="1 2" key="1">
    <citation type="submission" date="2020-04" db="EMBL/GenBank/DDBJ databases">
        <authorList>
            <person name="De Canck E."/>
        </authorList>
    </citation>
    <scope>NUCLEOTIDE SEQUENCE [LARGE SCALE GENOMIC DNA]</scope>
    <source>
        <strain evidence="1 2">LMG 9964</strain>
    </source>
</reference>
<dbReference type="AlphaFoldDB" id="A0A6J5KB68"/>
<sequence length="463" mass="50977">MSWNSREADPISVDDAVAEGWAYRKPTSRNKARILAAISPRDRAREWCTFSTEEAMSRELFRRALMAAADGATAGVLIALSHDHYLTIGGGVQNCIGDEQATLCARGWAYLHICPNRPLPLLADAAEPESFYVFASLNGKPLGVVLMSDIQAIAAELARAGRSPRCVVHHMLGFAPELIAGLVQACDDGQPLVWLHDLFTLCPSVHLLRNDATFCFAPPVDSAVCHICNAGPDRLSHVQRMQNFFASTHPIVIAPSETLLEFWKLRGNYAHRDLRVIAPCELVFDDMSRPFESGRPLRVAFFGSPIYHKGWDAFESLVRWHSRDARYAFYHFGSVAPKVPGLLHVPVTVTRENRSAMIEAARVAQIDVVINWSMCYESFSFTAMEALASGAFVVARRDAGNVWPLIRAVSPRRGCSVAGETELQALFAEGQILSYVSEADRRAGSLVFGSYTGELLESEVPNA</sequence>
<name>A0A6J5KB68_9BURK</name>
<evidence type="ECO:0000313" key="2">
    <source>
        <dbReference type="Proteomes" id="UP000494102"/>
    </source>
</evidence>
<dbReference type="Proteomes" id="UP000494102">
    <property type="component" value="Unassembled WGS sequence"/>
</dbReference>
<organism evidence="1 2">
    <name type="scientific">Paraburkholderia phenoliruptrix</name>
    <dbReference type="NCBI Taxonomy" id="252970"/>
    <lineage>
        <taxon>Bacteria</taxon>
        <taxon>Pseudomonadati</taxon>
        <taxon>Pseudomonadota</taxon>
        <taxon>Betaproteobacteria</taxon>
        <taxon>Burkholderiales</taxon>
        <taxon>Burkholderiaceae</taxon>
        <taxon>Paraburkholderia</taxon>
    </lineage>
</organism>
<gene>
    <name evidence="1" type="ORF">LMG9964_04168</name>
</gene>
<dbReference type="SUPFAM" id="SSF53756">
    <property type="entry name" value="UDP-Glycosyltransferase/glycogen phosphorylase"/>
    <property type="match status" value="1"/>
</dbReference>
<proteinExistence type="predicted"/>
<evidence type="ECO:0008006" key="3">
    <source>
        <dbReference type="Google" id="ProtNLM"/>
    </source>
</evidence>
<dbReference type="RefSeq" id="WP_015001871.1">
    <property type="nucleotide sequence ID" value="NZ_CADILN010000005.1"/>
</dbReference>
<evidence type="ECO:0000313" key="1">
    <source>
        <dbReference type="EMBL" id="CAB4050502.1"/>
    </source>
</evidence>
<accession>A0A6J5KB68</accession>